<dbReference type="RefSeq" id="WP_135480193.1">
    <property type="nucleotide sequence ID" value="NZ_SRMF01000001.1"/>
</dbReference>
<name>A0A4Z0WGW1_9GAMM</name>
<dbReference type="InterPro" id="IPR003841">
    <property type="entry name" value="Na/Pi_transpt"/>
</dbReference>
<sequence length="540" mass="56865">MTIWAIFSFIGGVGLFLLGMKLMTEGLKVAAGDALRHILAWATHSRLRGVASGALITGLVQSSSAVIFATIGFVNAGVLGLGPAVSVIYGANLGTTMTTWLVSVAGLQFSLKAFALPFIGLGMLLQVMGRRATLQALGTALAGFGLFFLGLDVLTGLFADAGELVAPVPPESGVLTLALYCLIGVIMTVMMQSSSAALAVILTAAAGGLVGLPAAAAMMVGANIGTTSTAAFAAIGATPNARRVAASHVLFNLVEAVAVFLLFGLLLWWVQLLSGFPDAGGSVAVALAIFHTSGKLIGLTLMWPLTPFLVRWLERQFAPEGRSLAHAEYLDKTALETPSVGLQAVRQELNRVEDGTTALLRAALQSPPPEGLQLSRQQGDLRALLDTINEAIQGFSSHDLPGDLAAQLPELLRITHDLEEMGERALELHTLARRLPALSPPEAAQVEPGQRLSALALAAVADVGRQAQQASADPNHESLPSVDAFEARYQTVKQQLLAAGAARQLPSRQMGDWLDYYSNLRRIVLLAARIGMHLDTWPKE</sequence>
<dbReference type="GO" id="GO:0044341">
    <property type="term" value="P:sodium-dependent phosphate transport"/>
    <property type="evidence" value="ECO:0007669"/>
    <property type="project" value="InterPro"/>
</dbReference>
<evidence type="ECO:0000256" key="2">
    <source>
        <dbReference type="ARBA" id="ARBA00022475"/>
    </source>
</evidence>
<dbReference type="PANTHER" id="PTHR10010:SF46">
    <property type="entry name" value="SODIUM-DEPENDENT PHOSPHATE TRANSPORT PROTEIN 2B"/>
    <property type="match status" value="1"/>
</dbReference>
<dbReference type="Proteomes" id="UP000297475">
    <property type="component" value="Unassembled WGS sequence"/>
</dbReference>
<dbReference type="Pfam" id="PF02690">
    <property type="entry name" value="Na_Pi_cotrans"/>
    <property type="match status" value="2"/>
</dbReference>
<comment type="subcellular location">
    <subcellularLocation>
        <location evidence="1">Cell membrane</location>
        <topology evidence="1">Multi-pass membrane protein</topology>
    </subcellularLocation>
</comment>
<evidence type="ECO:0000256" key="3">
    <source>
        <dbReference type="ARBA" id="ARBA00022692"/>
    </source>
</evidence>
<comment type="caution">
    <text evidence="7">The sequence shown here is derived from an EMBL/GenBank/DDBJ whole genome shotgun (WGS) entry which is preliminary data.</text>
</comment>
<feature type="transmembrane region" description="Helical" evidence="6">
    <location>
        <begin position="171"/>
        <end position="189"/>
    </location>
</feature>
<dbReference type="OrthoDB" id="9763003at2"/>
<feature type="transmembrane region" description="Helical" evidence="6">
    <location>
        <begin position="282"/>
        <end position="305"/>
    </location>
</feature>
<dbReference type="NCBIfam" id="NF037997">
    <property type="entry name" value="Na_Pi_symport"/>
    <property type="match status" value="1"/>
</dbReference>
<dbReference type="EMBL" id="SRMF01000001">
    <property type="protein sequence ID" value="TGG94941.1"/>
    <property type="molecule type" value="Genomic_DNA"/>
</dbReference>
<feature type="transmembrane region" description="Helical" evidence="6">
    <location>
        <begin position="6"/>
        <end position="23"/>
    </location>
</feature>
<dbReference type="AlphaFoldDB" id="A0A4Z0WGW1"/>
<gene>
    <name evidence="7" type="ORF">E4656_00475</name>
</gene>
<evidence type="ECO:0000256" key="4">
    <source>
        <dbReference type="ARBA" id="ARBA00022989"/>
    </source>
</evidence>
<feature type="transmembrane region" description="Helical" evidence="6">
    <location>
        <begin position="100"/>
        <end position="125"/>
    </location>
</feature>
<feature type="transmembrane region" description="Helical" evidence="6">
    <location>
        <begin position="196"/>
        <end position="214"/>
    </location>
</feature>
<dbReference type="PANTHER" id="PTHR10010">
    <property type="entry name" value="SOLUTE CARRIER FAMILY 34 SODIUM PHOSPHATE , MEMBER 2-RELATED"/>
    <property type="match status" value="1"/>
</dbReference>
<proteinExistence type="predicted"/>
<feature type="transmembrane region" description="Helical" evidence="6">
    <location>
        <begin position="137"/>
        <end position="159"/>
    </location>
</feature>
<dbReference type="GO" id="GO:0005436">
    <property type="term" value="F:sodium:phosphate symporter activity"/>
    <property type="evidence" value="ECO:0007669"/>
    <property type="project" value="InterPro"/>
</dbReference>
<keyword evidence="5 6" id="KW-0472">Membrane</keyword>
<accession>A0A4Z0WGW1</accession>
<evidence type="ECO:0000313" key="8">
    <source>
        <dbReference type="Proteomes" id="UP000297475"/>
    </source>
</evidence>
<organism evidence="7 8">
    <name type="scientific">Natronospirillum operosum</name>
    <dbReference type="NCBI Taxonomy" id="2759953"/>
    <lineage>
        <taxon>Bacteria</taxon>
        <taxon>Pseudomonadati</taxon>
        <taxon>Pseudomonadota</taxon>
        <taxon>Gammaproteobacteria</taxon>
        <taxon>Oceanospirillales</taxon>
        <taxon>Natronospirillaceae</taxon>
        <taxon>Natronospirillum</taxon>
    </lineage>
</organism>
<evidence type="ECO:0000313" key="7">
    <source>
        <dbReference type="EMBL" id="TGG94941.1"/>
    </source>
</evidence>
<feature type="transmembrane region" description="Helical" evidence="6">
    <location>
        <begin position="65"/>
        <end position="88"/>
    </location>
</feature>
<evidence type="ECO:0000256" key="5">
    <source>
        <dbReference type="ARBA" id="ARBA00023136"/>
    </source>
</evidence>
<keyword evidence="8" id="KW-1185">Reference proteome</keyword>
<dbReference type="GO" id="GO:0005886">
    <property type="term" value="C:plasma membrane"/>
    <property type="evidence" value="ECO:0007669"/>
    <property type="project" value="UniProtKB-SubCell"/>
</dbReference>
<protein>
    <submittedName>
        <fullName evidence="7">Na/Pi cotransporter family protein</fullName>
    </submittedName>
</protein>
<keyword evidence="4 6" id="KW-1133">Transmembrane helix</keyword>
<keyword evidence="2" id="KW-1003">Cell membrane</keyword>
<evidence type="ECO:0000256" key="6">
    <source>
        <dbReference type="SAM" id="Phobius"/>
    </source>
</evidence>
<reference evidence="7 8" key="1">
    <citation type="submission" date="2019-04" db="EMBL/GenBank/DDBJ databases">
        <title>Natronospirillum operosus gen. nov., sp. nov., a haloalkaliphilic satellite isolated from decaying biomass of laboratory culture of cyanobacterium Geitlerinema sp. and proposal of Natronospirillaceae fam. nov. and Saccharospirillaceae fam. nov.</title>
        <authorList>
            <person name="Kevbrin V."/>
            <person name="Boltyanskaya Y."/>
            <person name="Koziaeva V."/>
            <person name="Grouzdev D.S."/>
            <person name="Park M."/>
            <person name="Cho J."/>
        </authorList>
    </citation>
    <scope>NUCLEOTIDE SEQUENCE [LARGE SCALE GENOMIC DNA]</scope>
    <source>
        <strain evidence="7 8">G-116</strain>
    </source>
</reference>
<keyword evidence="3 6" id="KW-0812">Transmembrane</keyword>
<evidence type="ECO:0000256" key="1">
    <source>
        <dbReference type="ARBA" id="ARBA00004651"/>
    </source>
</evidence>
<feature type="transmembrane region" description="Helical" evidence="6">
    <location>
        <begin position="249"/>
        <end position="270"/>
    </location>
</feature>